<reference evidence="1 2" key="1">
    <citation type="journal article" date="2021" name="Plant Biotechnol. J.">
        <title>Multi-omics assisted identification of the key and species-specific regulatory components of drought-tolerant mechanisms in Gossypium stocksii.</title>
        <authorList>
            <person name="Yu D."/>
            <person name="Ke L."/>
            <person name="Zhang D."/>
            <person name="Wu Y."/>
            <person name="Sun Y."/>
            <person name="Mei J."/>
            <person name="Sun J."/>
            <person name="Sun Y."/>
        </authorList>
    </citation>
    <scope>NUCLEOTIDE SEQUENCE [LARGE SCALE GENOMIC DNA]</scope>
    <source>
        <strain evidence="2">cv. E1</strain>
        <tissue evidence="1">Leaf</tissue>
    </source>
</reference>
<dbReference type="Proteomes" id="UP000828251">
    <property type="component" value="Unassembled WGS sequence"/>
</dbReference>
<dbReference type="AlphaFoldDB" id="A0A9D3VPN5"/>
<evidence type="ECO:0000313" key="2">
    <source>
        <dbReference type="Proteomes" id="UP000828251"/>
    </source>
</evidence>
<comment type="caution">
    <text evidence="1">The sequence shown here is derived from an EMBL/GenBank/DDBJ whole genome shotgun (WGS) entry which is preliminary data.</text>
</comment>
<sequence>MHELRTRIRRKVRGSSRGRISRLQYKFLTFIDPYKYELFDVISETHLETVTSSHISSRNVVIELYVKFAEVDGSGLSSTFIAVNTNAEDQAESLTTQLCSGFSSLLQSSYYNVLGTTMGRNSLISGIDLNFKDQY</sequence>
<protein>
    <submittedName>
        <fullName evidence="1">Uncharacterized protein</fullName>
    </submittedName>
</protein>
<name>A0A9D3VPN5_9ROSI</name>
<dbReference type="EMBL" id="JAIQCV010000006">
    <property type="protein sequence ID" value="KAH1091476.1"/>
    <property type="molecule type" value="Genomic_DNA"/>
</dbReference>
<proteinExistence type="predicted"/>
<gene>
    <name evidence="1" type="ORF">J1N35_018733</name>
</gene>
<organism evidence="1 2">
    <name type="scientific">Gossypium stocksii</name>
    <dbReference type="NCBI Taxonomy" id="47602"/>
    <lineage>
        <taxon>Eukaryota</taxon>
        <taxon>Viridiplantae</taxon>
        <taxon>Streptophyta</taxon>
        <taxon>Embryophyta</taxon>
        <taxon>Tracheophyta</taxon>
        <taxon>Spermatophyta</taxon>
        <taxon>Magnoliopsida</taxon>
        <taxon>eudicotyledons</taxon>
        <taxon>Gunneridae</taxon>
        <taxon>Pentapetalae</taxon>
        <taxon>rosids</taxon>
        <taxon>malvids</taxon>
        <taxon>Malvales</taxon>
        <taxon>Malvaceae</taxon>
        <taxon>Malvoideae</taxon>
        <taxon>Gossypium</taxon>
    </lineage>
</organism>
<dbReference type="OrthoDB" id="10571089at2759"/>
<evidence type="ECO:0000313" key="1">
    <source>
        <dbReference type="EMBL" id="KAH1091476.1"/>
    </source>
</evidence>
<keyword evidence="2" id="KW-1185">Reference proteome</keyword>
<accession>A0A9D3VPN5</accession>